<dbReference type="Pfam" id="PF04480">
    <property type="entry name" value="DUF559"/>
    <property type="match status" value="1"/>
</dbReference>
<dbReference type="InterPro" id="IPR007569">
    <property type="entry name" value="DUF559"/>
</dbReference>
<dbReference type="SUPFAM" id="SSF52980">
    <property type="entry name" value="Restriction endonuclease-like"/>
    <property type="match status" value="1"/>
</dbReference>
<dbReference type="OrthoDB" id="3173471at2"/>
<gene>
    <name evidence="2" type="ORF">ETD86_54430</name>
</gene>
<organism evidence="2 3">
    <name type="scientific">Nonomuraea turkmeniaca</name>
    <dbReference type="NCBI Taxonomy" id="103838"/>
    <lineage>
        <taxon>Bacteria</taxon>
        <taxon>Bacillati</taxon>
        <taxon>Actinomycetota</taxon>
        <taxon>Actinomycetes</taxon>
        <taxon>Streptosporangiales</taxon>
        <taxon>Streptosporangiaceae</taxon>
        <taxon>Nonomuraea</taxon>
    </lineage>
</organism>
<evidence type="ECO:0000313" key="2">
    <source>
        <dbReference type="EMBL" id="TMR01681.1"/>
    </source>
</evidence>
<accession>A0A5S4ETX6</accession>
<keyword evidence="3" id="KW-1185">Reference proteome</keyword>
<dbReference type="Proteomes" id="UP000309128">
    <property type="component" value="Unassembled WGS sequence"/>
</dbReference>
<evidence type="ECO:0000313" key="3">
    <source>
        <dbReference type="Proteomes" id="UP000309128"/>
    </source>
</evidence>
<sequence>MNPRPLPVSGTDTTGDAIAAIRLIDRAIRITRAIPQAVVCRQTAACIWGLNVLPSPQDDWPIELTAPSHLAVPDCVTYIAPLPDEDVTDHKGVRITTMERTALDCARWLPRMEGVAILDQFARRGVDLEALWHRPLNTWRLRDTLSLADPGAASPRESWLRVILVEGGLPRPATQIRVDLDDDRYAYLDLGWEDFKVAVEYDGQEHHTSTTDQQHDTDRREELRRRGWRVIAVRRDVIPGQIADLLHHVADALIERDWQPGPEGMTRVLCRIRAARRRSRFSPARRW</sequence>
<evidence type="ECO:0000259" key="1">
    <source>
        <dbReference type="Pfam" id="PF04480"/>
    </source>
</evidence>
<dbReference type="EMBL" id="VCKY01000541">
    <property type="protein sequence ID" value="TMR01681.1"/>
    <property type="molecule type" value="Genomic_DNA"/>
</dbReference>
<comment type="caution">
    <text evidence="2">The sequence shown here is derived from an EMBL/GenBank/DDBJ whole genome shotgun (WGS) entry which is preliminary data.</text>
</comment>
<dbReference type="AlphaFoldDB" id="A0A5S4ETX6"/>
<name>A0A5S4ETX6_9ACTN</name>
<protein>
    <submittedName>
        <fullName evidence="2">DUF559 domain-containing protein</fullName>
    </submittedName>
</protein>
<proteinExistence type="predicted"/>
<dbReference type="Gene3D" id="3.40.960.10">
    <property type="entry name" value="VSR Endonuclease"/>
    <property type="match status" value="1"/>
</dbReference>
<reference evidence="2 3" key="1">
    <citation type="submission" date="2019-05" db="EMBL/GenBank/DDBJ databases">
        <title>Draft genome sequence of Nonomuraea turkmeniaca DSM 43926.</title>
        <authorList>
            <person name="Saricaoglu S."/>
            <person name="Isik K."/>
        </authorList>
    </citation>
    <scope>NUCLEOTIDE SEQUENCE [LARGE SCALE GENOMIC DNA]</scope>
    <source>
        <strain evidence="2 3">DSM 43926</strain>
    </source>
</reference>
<dbReference type="RefSeq" id="WP_138674391.1">
    <property type="nucleotide sequence ID" value="NZ_VCKY01000541.1"/>
</dbReference>
<dbReference type="InterPro" id="IPR011335">
    <property type="entry name" value="Restrct_endonuc-II-like"/>
</dbReference>
<feature type="domain" description="DUF559" evidence="1">
    <location>
        <begin position="189"/>
        <end position="250"/>
    </location>
</feature>